<dbReference type="GO" id="GO:0000107">
    <property type="term" value="F:imidazoleglycerol-phosphate synthase activity"/>
    <property type="evidence" value="ECO:0007669"/>
    <property type="project" value="UniProtKB-UniRule"/>
</dbReference>
<comment type="subunit">
    <text evidence="2 10">Heterodimer of HisH and HisF.</text>
</comment>
<dbReference type="PROSITE" id="PS51274">
    <property type="entry name" value="GATASE_COBBQ"/>
    <property type="match status" value="1"/>
</dbReference>
<dbReference type="GO" id="GO:0005737">
    <property type="term" value="C:cytoplasm"/>
    <property type="evidence" value="ECO:0007669"/>
    <property type="project" value="UniProtKB-SubCell"/>
</dbReference>
<keyword evidence="6 10" id="KW-0368">Histidine biosynthesis</keyword>
<sequence>MKRRTTALQPSRAHNCQKIPMKVAIIKYNAGNIYSVVNALRRLGVAPILTDRAEELAAADRVLFPGQGNAREAMAYLRSHGLDRVIAGLRQPVLGICVGQQLLCRHSEEGDTDCIGVFDAEVKRFRPERHEDKVPLMGWNEITDLSGPLLDGLGPHPYTYFVHSYYVPLCQDTVATAHYIQPYSACLHKGNFYACQFHPEKSGETGERILRNFLDIDK</sequence>
<evidence type="ECO:0000256" key="10">
    <source>
        <dbReference type="HAMAP-Rule" id="MF_00278"/>
    </source>
</evidence>
<dbReference type="EC" id="4.3.2.10" evidence="10"/>
<evidence type="ECO:0000256" key="5">
    <source>
        <dbReference type="ARBA" id="ARBA00022962"/>
    </source>
</evidence>
<keyword evidence="13" id="KW-0328">Glycosyltransferase</keyword>
<feature type="active site" description="Nucleophile" evidence="10 11">
    <location>
        <position position="97"/>
    </location>
</feature>
<feature type="active site" evidence="10 11">
    <location>
        <position position="198"/>
    </location>
</feature>
<evidence type="ECO:0000313" key="14">
    <source>
        <dbReference type="Proteomes" id="UP000255283"/>
    </source>
</evidence>
<evidence type="ECO:0000256" key="4">
    <source>
        <dbReference type="ARBA" id="ARBA00022801"/>
    </source>
</evidence>
<comment type="caution">
    <text evidence="13">The sequence shown here is derived from an EMBL/GenBank/DDBJ whole genome shotgun (WGS) entry which is preliminary data.</text>
</comment>
<accession>A0AAQ1UP90</accession>
<keyword evidence="4 10" id="KW-0378">Hydrolase</keyword>
<evidence type="ECO:0000256" key="2">
    <source>
        <dbReference type="ARBA" id="ARBA00011152"/>
    </source>
</evidence>
<evidence type="ECO:0000256" key="8">
    <source>
        <dbReference type="ARBA" id="ARBA00047838"/>
    </source>
</evidence>
<dbReference type="PANTHER" id="PTHR42701">
    <property type="entry name" value="IMIDAZOLE GLYCEROL PHOSPHATE SYNTHASE SUBUNIT HISH"/>
    <property type="match status" value="1"/>
</dbReference>
<dbReference type="InterPro" id="IPR029062">
    <property type="entry name" value="Class_I_gatase-like"/>
</dbReference>
<evidence type="ECO:0000256" key="9">
    <source>
        <dbReference type="ARBA" id="ARBA00049534"/>
    </source>
</evidence>
<comment type="catalytic activity">
    <reaction evidence="9 10">
        <text>L-glutamine + H2O = L-glutamate + NH4(+)</text>
        <dbReference type="Rhea" id="RHEA:15889"/>
        <dbReference type="ChEBI" id="CHEBI:15377"/>
        <dbReference type="ChEBI" id="CHEBI:28938"/>
        <dbReference type="ChEBI" id="CHEBI:29985"/>
        <dbReference type="ChEBI" id="CHEBI:58359"/>
        <dbReference type="EC" id="3.5.1.2"/>
    </reaction>
</comment>
<evidence type="ECO:0000256" key="6">
    <source>
        <dbReference type="ARBA" id="ARBA00023102"/>
    </source>
</evidence>
<dbReference type="GO" id="GO:0004359">
    <property type="term" value="F:glutaminase activity"/>
    <property type="evidence" value="ECO:0007669"/>
    <property type="project" value="UniProtKB-EC"/>
</dbReference>
<keyword evidence="7 10" id="KW-0456">Lyase</keyword>
<dbReference type="Proteomes" id="UP000255283">
    <property type="component" value="Unassembled WGS sequence"/>
</dbReference>
<keyword evidence="13" id="KW-0808">Transferase</keyword>
<gene>
    <name evidence="10 13" type="primary">hisH</name>
    <name evidence="13" type="ORF">NCTC13063_02315</name>
</gene>
<evidence type="ECO:0000256" key="11">
    <source>
        <dbReference type="PIRSR" id="PIRSR000495-1"/>
    </source>
</evidence>
<comment type="subcellular location">
    <subcellularLocation>
        <location evidence="10">Cytoplasm</location>
    </subcellularLocation>
</comment>
<dbReference type="PIRSF" id="PIRSF000495">
    <property type="entry name" value="Amidotransf_hisH"/>
    <property type="match status" value="1"/>
</dbReference>
<name>A0AAQ1UP90_9BACT</name>
<proteinExistence type="inferred from homology"/>
<dbReference type="PROSITE" id="PS51273">
    <property type="entry name" value="GATASE_TYPE_1"/>
    <property type="match status" value="1"/>
</dbReference>
<dbReference type="EC" id="3.5.1.2" evidence="10"/>
<dbReference type="GO" id="GO:0016829">
    <property type="term" value="F:lyase activity"/>
    <property type="evidence" value="ECO:0007669"/>
    <property type="project" value="UniProtKB-KW"/>
</dbReference>
<comment type="catalytic activity">
    <reaction evidence="8 10">
        <text>5-[(5-phospho-1-deoxy-D-ribulos-1-ylimino)methylamino]-1-(5-phospho-beta-D-ribosyl)imidazole-4-carboxamide + L-glutamine = D-erythro-1-(imidazol-4-yl)glycerol 3-phosphate + 5-amino-1-(5-phospho-beta-D-ribosyl)imidazole-4-carboxamide + L-glutamate + H(+)</text>
        <dbReference type="Rhea" id="RHEA:24793"/>
        <dbReference type="ChEBI" id="CHEBI:15378"/>
        <dbReference type="ChEBI" id="CHEBI:29985"/>
        <dbReference type="ChEBI" id="CHEBI:58278"/>
        <dbReference type="ChEBI" id="CHEBI:58359"/>
        <dbReference type="ChEBI" id="CHEBI:58475"/>
        <dbReference type="ChEBI" id="CHEBI:58525"/>
        <dbReference type="EC" id="4.3.2.10"/>
    </reaction>
</comment>
<dbReference type="InterPro" id="IPR010139">
    <property type="entry name" value="Imidazole-glycPsynth_HisH"/>
</dbReference>
<evidence type="ECO:0000313" key="13">
    <source>
        <dbReference type="EMBL" id="SUB96553.1"/>
    </source>
</evidence>
<feature type="active site" evidence="10 11">
    <location>
        <position position="200"/>
    </location>
</feature>
<protein>
    <recommendedName>
        <fullName evidence="10">Imidazole glycerol phosphate synthase subunit HisH</fullName>
        <ecNumber evidence="10">4.3.2.10</ecNumber>
    </recommendedName>
    <alternativeName>
        <fullName evidence="10">IGP synthase glutaminase subunit</fullName>
        <ecNumber evidence="10">3.5.1.2</ecNumber>
    </alternativeName>
    <alternativeName>
        <fullName evidence="10">IGP synthase subunit HisH</fullName>
    </alternativeName>
    <alternativeName>
        <fullName evidence="10">ImGP synthase subunit HisH</fullName>
        <shortName evidence="10">IGPS subunit HisH</shortName>
    </alternativeName>
</protein>
<dbReference type="InterPro" id="IPR017926">
    <property type="entry name" value="GATASE"/>
</dbReference>
<dbReference type="HAMAP" id="MF_00278">
    <property type="entry name" value="HisH"/>
    <property type="match status" value="1"/>
</dbReference>
<dbReference type="Gene3D" id="3.40.50.880">
    <property type="match status" value="1"/>
</dbReference>
<dbReference type="GO" id="GO:0000105">
    <property type="term" value="P:L-histidine biosynthetic process"/>
    <property type="evidence" value="ECO:0007669"/>
    <property type="project" value="UniProtKB-UniRule"/>
</dbReference>
<organism evidence="13 14">
    <name type="scientific">Segatella buccae</name>
    <dbReference type="NCBI Taxonomy" id="28126"/>
    <lineage>
        <taxon>Bacteria</taxon>
        <taxon>Pseudomonadati</taxon>
        <taxon>Bacteroidota</taxon>
        <taxon>Bacteroidia</taxon>
        <taxon>Bacteroidales</taxon>
        <taxon>Prevotellaceae</taxon>
        <taxon>Segatella</taxon>
    </lineage>
</organism>
<evidence type="ECO:0000259" key="12">
    <source>
        <dbReference type="Pfam" id="PF00117"/>
    </source>
</evidence>
<feature type="domain" description="Glutamine amidotransferase" evidence="12">
    <location>
        <begin position="28"/>
        <end position="214"/>
    </location>
</feature>
<evidence type="ECO:0000256" key="3">
    <source>
        <dbReference type="ARBA" id="ARBA00022605"/>
    </source>
</evidence>
<dbReference type="NCBIfam" id="TIGR01855">
    <property type="entry name" value="IMP_synth_hisH"/>
    <property type="match status" value="1"/>
</dbReference>
<dbReference type="Pfam" id="PF00117">
    <property type="entry name" value="GATase"/>
    <property type="match status" value="1"/>
</dbReference>
<dbReference type="EMBL" id="UGTJ01000002">
    <property type="protein sequence ID" value="SUB96553.1"/>
    <property type="molecule type" value="Genomic_DNA"/>
</dbReference>
<dbReference type="SUPFAM" id="SSF52317">
    <property type="entry name" value="Class I glutamine amidotransferase-like"/>
    <property type="match status" value="1"/>
</dbReference>
<evidence type="ECO:0000256" key="7">
    <source>
        <dbReference type="ARBA" id="ARBA00023239"/>
    </source>
</evidence>
<evidence type="ECO:0000256" key="1">
    <source>
        <dbReference type="ARBA" id="ARBA00005091"/>
    </source>
</evidence>
<keyword evidence="5 10" id="KW-0315">Glutamine amidotransferase</keyword>
<reference evidence="13 14" key="1">
    <citation type="submission" date="2018-06" db="EMBL/GenBank/DDBJ databases">
        <authorList>
            <consortium name="Pathogen Informatics"/>
            <person name="Doyle S."/>
        </authorList>
    </citation>
    <scope>NUCLEOTIDE SEQUENCE [LARGE SCALE GENOMIC DNA]</scope>
    <source>
        <strain evidence="13 14">NCTC13063</strain>
    </source>
</reference>
<comment type="pathway">
    <text evidence="1 10">Amino-acid biosynthesis; L-histidine biosynthesis; L-histidine from 5-phospho-alpha-D-ribose 1-diphosphate: step 5/9.</text>
</comment>
<dbReference type="PANTHER" id="PTHR42701:SF1">
    <property type="entry name" value="IMIDAZOLE GLYCEROL PHOSPHATE SYNTHASE SUBUNIT HISH"/>
    <property type="match status" value="1"/>
</dbReference>
<comment type="function">
    <text evidence="10">IGPS catalyzes the conversion of PRFAR and glutamine to IGP, AICAR and glutamate. The HisH subunit catalyzes the hydrolysis of glutamine to glutamate and ammonia as part of the synthesis of IGP and AICAR. The resulting ammonia molecule is channeled to the active site of HisF.</text>
</comment>
<keyword evidence="10" id="KW-0963">Cytoplasm</keyword>
<keyword evidence="3 10" id="KW-0028">Amino-acid biosynthesis</keyword>
<dbReference type="AlphaFoldDB" id="A0AAQ1UP90"/>
<dbReference type="CDD" id="cd01748">
    <property type="entry name" value="GATase1_IGP_Synthase"/>
    <property type="match status" value="1"/>
</dbReference>